<dbReference type="EMBL" id="JAGSOV010000059">
    <property type="protein sequence ID" value="MCO1658834.1"/>
    <property type="molecule type" value="Genomic_DNA"/>
</dbReference>
<feature type="transmembrane region" description="Helical" evidence="2">
    <location>
        <begin position="174"/>
        <end position="191"/>
    </location>
</feature>
<feature type="transmembrane region" description="Helical" evidence="2">
    <location>
        <begin position="92"/>
        <end position="113"/>
    </location>
</feature>
<evidence type="ECO:0008006" key="5">
    <source>
        <dbReference type="Google" id="ProtNLM"/>
    </source>
</evidence>
<keyword evidence="2" id="KW-1133">Transmembrane helix</keyword>
<accession>A0ABT1A7Z3</accession>
<feature type="transmembrane region" description="Helical" evidence="2">
    <location>
        <begin position="32"/>
        <end position="50"/>
    </location>
</feature>
<keyword evidence="2" id="KW-0472">Membrane</keyword>
<dbReference type="RefSeq" id="WP_252443192.1">
    <property type="nucleotide sequence ID" value="NZ_JAGSOV010000059.1"/>
</dbReference>
<feature type="compositionally biased region" description="Low complexity" evidence="1">
    <location>
        <begin position="10"/>
        <end position="29"/>
    </location>
</feature>
<sequence length="612" mass="64242">MLPAIGAERTTTTALPAPTSTTGPGPPGLRRVASPTAAVAAVALLPVAAATTDLRALDGWGLAGVLGPAAWAAVLCAVLACVLELRARRPRAAVLTAATAVLVLCTTGLPSVVESTARFGTAWTHAGYVDAMVVLDGVPPRELDTRFWWPAFFAQWAWFREAGGAADLDTVLRWFPPVAVLVTTTGVFALARSVLGGTRAPWVAAWLFVGMDWIEQDYFSPQAQAVVLQLTVLTFVLGPLATRRVDPAGVPGWPAPRPGAPRPPLPRRRLVAALTPPDRPALPPRQLLLIWGCLVVCVVAVVVEHQLTPVALLGQLALLAVAGRFRGRGIVLVGLLALLLYVFVGNREWWLGNLALLVGDGSAAEAIDAGVTDRLAGDTGQTTVKALRIALAVFGYLLGAAGALAYWHRRRDLVPFGLAVIPLGIIVQGYGSEALLRIVLYALPVLVVLGTDALRALVRRWRPAEVAMAVAMAVMAATLVLVRGGNEAYQAVLPSEVALYRQVLAGAPPGARIGTLNAAGPAGLAGIVEHGRGGAVDGCDEPGSDPLPCLEAQPPDLLVVFTSTEKLGVYLQDRPPGWSRALVAELVASGRYDLAHQDGFEAVLVRRPRTPA</sequence>
<evidence type="ECO:0000256" key="1">
    <source>
        <dbReference type="SAM" id="MobiDB-lite"/>
    </source>
</evidence>
<feature type="transmembrane region" description="Helical" evidence="2">
    <location>
        <begin position="413"/>
        <end position="431"/>
    </location>
</feature>
<evidence type="ECO:0000313" key="4">
    <source>
        <dbReference type="Proteomes" id="UP001165283"/>
    </source>
</evidence>
<proteinExistence type="predicted"/>
<evidence type="ECO:0000256" key="2">
    <source>
        <dbReference type="SAM" id="Phobius"/>
    </source>
</evidence>
<keyword evidence="4" id="KW-1185">Reference proteome</keyword>
<dbReference type="Proteomes" id="UP001165283">
    <property type="component" value="Unassembled WGS sequence"/>
</dbReference>
<feature type="transmembrane region" description="Helical" evidence="2">
    <location>
        <begin position="438"/>
        <end position="458"/>
    </location>
</feature>
<gene>
    <name evidence="3" type="ORF">KDL28_27565</name>
</gene>
<feature type="transmembrane region" description="Helical" evidence="2">
    <location>
        <begin position="325"/>
        <end position="344"/>
    </location>
</feature>
<organism evidence="3 4">
    <name type="scientific">Pseudonocardia humida</name>
    <dbReference type="NCBI Taxonomy" id="2800819"/>
    <lineage>
        <taxon>Bacteria</taxon>
        <taxon>Bacillati</taxon>
        <taxon>Actinomycetota</taxon>
        <taxon>Actinomycetes</taxon>
        <taxon>Pseudonocardiales</taxon>
        <taxon>Pseudonocardiaceae</taxon>
        <taxon>Pseudonocardia</taxon>
    </lineage>
</organism>
<evidence type="ECO:0000313" key="3">
    <source>
        <dbReference type="EMBL" id="MCO1658834.1"/>
    </source>
</evidence>
<comment type="caution">
    <text evidence="3">The sequence shown here is derived from an EMBL/GenBank/DDBJ whole genome shotgun (WGS) entry which is preliminary data.</text>
</comment>
<feature type="region of interest" description="Disordered" evidence="1">
    <location>
        <begin position="1"/>
        <end position="29"/>
    </location>
</feature>
<feature type="transmembrane region" description="Helical" evidence="2">
    <location>
        <begin position="389"/>
        <end position="407"/>
    </location>
</feature>
<feature type="transmembrane region" description="Helical" evidence="2">
    <location>
        <begin position="287"/>
        <end position="305"/>
    </location>
</feature>
<protein>
    <recommendedName>
        <fullName evidence="5">Galactan 5-O-arabinofuranosyltransferase</fullName>
    </recommendedName>
</protein>
<name>A0ABT1A7Z3_9PSEU</name>
<keyword evidence="2" id="KW-0812">Transmembrane</keyword>
<feature type="transmembrane region" description="Helical" evidence="2">
    <location>
        <begin position="62"/>
        <end position="85"/>
    </location>
</feature>
<reference evidence="3" key="1">
    <citation type="submission" date="2021-04" db="EMBL/GenBank/DDBJ databases">
        <title>Pseudonocardia sp. nov., isolated from sandy soil of mangrove forest.</title>
        <authorList>
            <person name="Zan Z."/>
            <person name="Huang R."/>
            <person name="Liu W."/>
        </authorList>
    </citation>
    <scope>NUCLEOTIDE SEQUENCE</scope>
    <source>
        <strain evidence="3">S2-4</strain>
    </source>
</reference>